<dbReference type="KEGG" id="goe:100897435"/>
<comment type="similarity">
    <text evidence="7">Belongs to the cyclic nucleotide phosphodiesterase family.</text>
</comment>
<reference evidence="11" key="1">
    <citation type="submission" date="2025-08" db="UniProtKB">
        <authorList>
            <consortium name="RefSeq"/>
        </authorList>
    </citation>
    <scope>IDENTIFICATION</scope>
</reference>
<dbReference type="EC" id="3.1.4.-" evidence="7"/>
<dbReference type="GO" id="GO:0004114">
    <property type="term" value="F:3',5'-cyclic-nucleotide phosphodiesterase activity"/>
    <property type="evidence" value="ECO:0007669"/>
    <property type="project" value="InterPro"/>
</dbReference>
<feature type="compositionally biased region" description="Polar residues" evidence="8">
    <location>
        <begin position="624"/>
        <end position="634"/>
    </location>
</feature>
<proteinExistence type="inferred from homology"/>
<accession>A0AAJ7P9K0</accession>
<evidence type="ECO:0000256" key="7">
    <source>
        <dbReference type="RuleBase" id="RU363067"/>
    </source>
</evidence>
<dbReference type="GO" id="GO:0046872">
    <property type="term" value="F:metal ion binding"/>
    <property type="evidence" value="ECO:0007669"/>
    <property type="project" value="UniProtKB-KW"/>
</dbReference>
<dbReference type="Pfam" id="PF00233">
    <property type="entry name" value="PDEase_I"/>
    <property type="match status" value="1"/>
</dbReference>
<evidence type="ECO:0000256" key="8">
    <source>
        <dbReference type="SAM" id="MobiDB-lite"/>
    </source>
</evidence>
<evidence type="ECO:0000256" key="3">
    <source>
        <dbReference type="ARBA" id="ARBA00022801"/>
    </source>
</evidence>
<feature type="compositionally biased region" description="Low complexity" evidence="8">
    <location>
        <begin position="640"/>
        <end position="649"/>
    </location>
</feature>
<evidence type="ECO:0000256" key="5">
    <source>
        <dbReference type="PIRSR" id="PIRSR623088-2"/>
    </source>
</evidence>
<dbReference type="InterPro" id="IPR023088">
    <property type="entry name" value="PDEase"/>
</dbReference>
<dbReference type="PANTHER" id="PTHR11347">
    <property type="entry name" value="CYCLIC NUCLEOTIDE PHOSPHODIESTERASE"/>
    <property type="match status" value="1"/>
</dbReference>
<feature type="region of interest" description="Disordered" evidence="8">
    <location>
        <begin position="623"/>
        <end position="659"/>
    </location>
</feature>
<evidence type="ECO:0000256" key="1">
    <source>
        <dbReference type="ARBA" id="ARBA00022535"/>
    </source>
</evidence>
<protein>
    <recommendedName>
        <fullName evidence="7">Phosphodiesterase</fullName>
        <ecNumber evidence="7">3.1.4.-</ecNumber>
    </recommendedName>
</protein>
<evidence type="ECO:0000313" key="10">
    <source>
        <dbReference type="Proteomes" id="UP000694867"/>
    </source>
</evidence>
<feature type="binding site" evidence="6">
    <location>
        <position position="539"/>
    </location>
    <ligand>
        <name>Zn(2+)</name>
        <dbReference type="ChEBI" id="CHEBI:29105"/>
        <label>1</label>
    </ligand>
</feature>
<dbReference type="PROSITE" id="PS00126">
    <property type="entry name" value="PDEASE_I_1"/>
    <property type="match status" value="1"/>
</dbReference>
<evidence type="ECO:0000313" key="11">
    <source>
        <dbReference type="RefSeq" id="XP_018493834.1"/>
    </source>
</evidence>
<dbReference type="Gene3D" id="1.10.1300.10">
    <property type="entry name" value="3'5'-cyclic nucleotide phosphodiesterase, catalytic domain"/>
    <property type="match status" value="1"/>
</dbReference>
<dbReference type="InterPro" id="IPR023174">
    <property type="entry name" value="PDEase_CS"/>
</dbReference>
<dbReference type="AlphaFoldDB" id="A0AAJ7P9K0"/>
<keyword evidence="10" id="KW-1185">Reference proteome</keyword>
<sequence>MSDRSRTCDEGHAGNGENAVLPGSPGPPRCRIGNPSCCCVTEYRTWDDDCPLCQALREEHVQDEYTQILNSEMSVMIEAVYGLSSLVEQKLKEKQKTRQDIWKREGTFGIFVTKGEDGRRRIVVRDGWTSYHIDDAQSGGVLVRRVQPRVLTRSHTTTTGTPEAVEGPPTSTGVGGNASGAAGRVTAPPPVDTLEACERAARRLREVASHLQHGDVPLAVLQKTLTYAACVLETVCQEETRKLLDEDDELSEVRPDAVPTEVREWLESTFTRQSASLPKRRSEDKPRFRSVANAIRAGIMVDRLYRRVSPSAAVHLQVPPPILDLLKTTDEWCFNVFKLNELSTDQALRYLSFDLLNRYGLVHKFKMSSLFLENFLTQIEAGYKKYGNPYHNNMHAADVTQTVHFMLCRAGVANWLTDLEIFATLFAAIIHDYEHTGTTNNFHVMSRSETALIYNDRSVLENHHISSAFRVMQRDDCNVLANLSREEYREFRSLVIEMVLATDMTSHFQQVKTMKTALGHHDFSLDKPKSLCLILHACDISHPAKEWSLHTRWTGYLMEEFFKQGDKEKQLGLPYSPLCDRNTTMVAESQIGFIDFILSPTMDVCSELIMKIYQQVLHQQQQQRASSASTTGTPSEDSSRSSSVSSVGSQDVPKEPARPWMKYLEVNRLRWQERAAQDAEAKRLAEEQASVTNNGSAEEAAPASTE</sequence>
<dbReference type="PRINTS" id="PR00387">
    <property type="entry name" value="PDIESTERASE1"/>
</dbReference>
<dbReference type="SMART" id="SM00471">
    <property type="entry name" value="HDc"/>
    <property type="match status" value="1"/>
</dbReference>
<feature type="region of interest" description="Disordered" evidence="8">
    <location>
        <begin position="675"/>
        <end position="706"/>
    </location>
</feature>
<dbReference type="FunFam" id="1.10.1300.10:FF:000032">
    <property type="entry name" value="Phosphodiesterase"/>
    <property type="match status" value="1"/>
</dbReference>
<name>A0AAJ7P9K0_9ACAR</name>
<feature type="compositionally biased region" description="Basic and acidic residues" evidence="8">
    <location>
        <begin position="675"/>
        <end position="686"/>
    </location>
</feature>
<feature type="compositionally biased region" description="Basic and acidic residues" evidence="8">
    <location>
        <begin position="1"/>
        <end position="12"/>
    </location>
</feature>
<dbReference type="CDD" id="cd00077">
    <property type="entry name" value="HDc"/>
    <property type="match status" value="1"/>
</dbReference>
<keyword evidence="1" id="KW-0140">cGMP</keyword>
<feature type="binding site" evidence="5">
    <location>
        <position position="432"/>
    </location>
    <ligand>
        <name>AMP</name>
        <dbReference type="ChEBI" id="CHEBI:456215"/>
    </ligand>
</feature>
<feature type="binding site" evidence="5">
    <location>
        <position position="539"/>
    </location>
    <ligand>
        <name>AMP</name>
        <dbReference type="ChEBI" id="CHEBI:456215"/>
    </ligand>
</feature>
<feature type="active site" description="Proton donor" evidence="4">
    <location>
        <position position="391"/>
    </location>
</feature>
<dbReference type="InterPro" id="IPR036971">
    <property type="entry name" value="PDEase_catalytic_dom_sf"/>
</dbReference>
<feature type="binding site" evidence="6">
    <location>
        <position position="432"/>
    </location>
    <ligand>
        <name>Zn(2+)</name>
        <dbReference type="ChEBI" id="CHEBI:29105"/>
        <label>1</label>
    </ligand>
</feature>
<organism evidence="10 11">
    <name type="scientific">Galendromus occidentalis</name>
    <name type="common">western predatory mite</name>
    <dbReference type="NCBI Taxonomy" id="34638"/>
    <lineage>
        <taxon>Eukaryota</taxon>
        <taxon>Metazoa</taxon>
        <taxon>Ecdysozoa</taxon>
        <taxon>Arthropoda</taxon>
        <taxon>Chelicerata</taxon>
        <taxon>Arachnida</taxon>
        <taxon>Acari</taxon>
        <taxon>Parasitiformes</taxon>
        <taxon>Mesostigmata</taxon>
        <taxon>Gamasina</taxon>
        <taxon>Phytoseioidea</taxon>
        <taxon>Phytoseiidae</taxon>
        <taxon>Typhlodrominae</taxon>
        <taxon>Galendromus</taxon>
    </lineage>
</organism>
<feature type="binding site" evidence="6">
    <location>
        <position position="431"/>
    </location>
    <ligand>
        <name>Zn(2+)</name>
        <dbReference type="ChEBI" id="CHEBI:29105"/>
        <label>1</label>
    </ligand>
</feature>
<dbReference type="PROSITE" id="PS51845">
    <property type="entry name" value="PDEASE_I_2"/>
    <property type="match status" value="1"/>
</dbReference>
<dbReference type="InterPro" id="IPR002073">
    <property type="entry name" value="PDEase_catalytic_dom"/>
</dbReference>
<feature type="domain" description="PDEase" evidence="9">
    <location>
        <begin position="314"/>
        <end position="678"/>
    </location>
</feature>
<feature type="binding site" evidence="5">
    <location>
        <position position="590"/>
    </location>
    <ligand>
        <name>AMP</name>
        <dbReference type="ChEBI" id="CHEBI:456215"/>
    </ligand>
</feature>
<feature type="binding site" evidence="6">
    <location>
        <position position="432"/>
    </location>
    <ligand>
        <name>Zn(2+)</name>
        <dbReference type="ChEBI" id="CHEBI:29105"/>
        <label>2</label>
    </ligand>
</feature>
<dbReference type="GO" id="GO:0007165">
    <property type="term" value="P:signal transduction"/>
    <property type="evidence" value="ECO:0007669"/>
    <property type="project" value="InterPro"/>
</dbReference>
<feature type="binding site" evidence="5">
    <location>
        <begin position="391"/>
        <end position="395"/>
    </location>
    <ligand>
        <name>AMP</name>
        <dbReference type="ChEBI" id="CHEBI:456215"/>
    </ligand>
</feature>
<dbReference type="InterPro" id="IPR013706">
    <property type="entry name" value="PDE1_N"/>
</dbReference>
<dbReference type="Proteomes" id="UP000694867">
    <property type="component" value="Unplaced"/>
</dbReference>
<evidence type="ECO:0000256" key="6">
    <source>
        <dbReference type="PIRSR" id="PIRSR623088-3"/>
    </source>
</evidence>
<dbReference type="RefSeq" id="XP_018493834.1">
    <property type="nucleotide sequence ID" value="XM_018638318.1"/>
</dbReference>
<comment type="cofactor">
    <cofactor evidence="7">
        <name>a divalent metal cation</name>
        <dbReference type="ChEBI" id="CHEBI:60240"/>
    </cofactor>
    <text evidence="7">Binds 2 divalent metal cations per subunit. Site 1 may preferentially bind zinc ions, while site 2 has a preference for magnesium and/or manganese ions.</text>
</comment>
<gene>
    <name evidence="11" type="primary">LOC100897435</name>
</gene>
<keyword evidence="2 6" id="KW-0479">Metal-binding</keyword>
<evidence type="ECO:0000259" key="9">
    <source>
        <dbReference type="PROSITE" id="PS51845"/>
    </source>
</evidence>
<feature type="region of interest" description="Disordered" evidence="8">
    <location>
        <begin position="152"/>
        <end position="190"/>
    </location>
</feature>
<evidence type="ECO:0000256" key="2">
    <source>
        <dbReference type="ARBA" id="ARBA00022723"/>
    </source>
</evidence>
<dbReference type="Pfam" id="PF08499">
    <property type="entry name" value="PDEase_I_N"/>
    <property type="match status" value="1"/>
</dbReference>
<dbReference type="InterPro" id="IPR003607">
    <property type="entry name" value="HD/PDEase_dom"/>
</dbReference>
<feature type="region of interest" description="Disordered" evidence="8">
    <location>
        <begin position="1"/>
        <end position="26"/>
    </location>
</feature>
<dbReference type="GeneID" id="100897435"/>
<keyword evidence="3 7" id="KW-0378">Hydrolase</keyword>
<evidence type="ECO:0000256" key="4">
    <source>
        <dbReference type="PIRSR" id="PIRSR623088-1"/>
    </source>
</evidence>
<dbReference type="SUPFAM" id="SSF109604">
    <property type="entry name" value="HD-domain/PDEase-like"/>
    <property type="match status" value="1"/>
</dbReference>
<feature type="binding site" evidence="6">
    <location>
        <position position="395"/>
    </location>
    <ligand>
        <name>Zn(2+)</name>
        <dbReference type="ChEBI" id="CHEBI:29105"/>
        <label>1</label>
    </ligand>
</feature>